<evidence type="ECO:0000313" key="3">
    <source>
        <dbReference type="Proteomes" id="UP000317982"/>
    </source>
</evidence>
<feature type="transmembrane region" description="Helical" evidence="1">
    <location>
        <begin position="51"/>
        <end position="75"/>
    </location>
</feature>
<dbReference type="EMBL" id="VIRS01000040">
    <property type="protein sequence ID" value="TQS40468.1"/>
    <property type="molecule type" value="Genomic_DNA"/>
</dbReference>
<dbReference type="RefSeq" id="WP_142709100.1">
    <property type="nucleotide sequence ID" value="NZ_VIRS01000040.1"/>
</dbReference>
<name>A0A545AGL2_9ACTN</name>
<accession>A0A545AGL2</accession>
<keyword evidence="1" id="KW-1133">Transmembrane helix</keyword>
<evidence type="ECO:0000313" key="2">
    <source>
        <dbReference type="EMBL" id="TQS40468.1"/>
    </source>
</evidence>
<feature type="transmembrane region" description="Helical" evidence="1">
    <location>
        <begin position="21"/>
        <end position="45"/>
    </location>
</feature>
<comment type="caution">
    <text evidence="2">The sequence shown here is derived from an EMBL/GenBank/DDBJ whole genome shotgun (WGS) entry which is preliminary data.</text>
</comment>
<sequence>MANRITSGDREESRVRLETPRWILALLAVFVAAAVGQTAGIVLAACGVGMVIAISAGFVAFGAMVVLVLTLMNFLDGGR</sequence>
<evidence type="ECO:0000256" key="1">
    <source>
        <dbReference type="SAM" id="Phobius"/>
    </source>
</evidence>
<gene>
    <name evidence="2" type="ORF">FL583_34570</name>
</gene>
<reference evidence="2 3" key="1">
    <citation type="submission" date="2019-07" db="EMBL/GenBank/DDBJ databases">
        <title>Cryptosporangium phraense sp. nov., isolated from plant litter.</title>
        <authorList>
            <person name="Suriyachadkun C."/>
        </authorList>
    </citation>
    <scope>NUCLEOTIDE SEQUENCE [LARGE SCALE GENOMIC DNA]</scope>
    <source>
        <strain evidence="2 3">A-T 5661</strain>
    </source>
</reference>
<dbReference type="AlphaFoldDB" id="A0A545AGL2"/>
<keyword evidence="1" id="KW-0812">Transmembrane</keyword>
<protein>
    <submittedName>
        <fullName evidence="2">Uncharacterized protein</fullName>
    </submittedName>
</protein>
<proteinExistence type="predicted"/>
<keyword evidence="3" id="KW-1185">Reference proteome</keyword>
<dbReference type="InParanoid" id="A0A545AGL2"/>
<keyword evidence="1" id="KW-0472">Membrane</keyword>
<organism evidence="2 3">
    <name type="scientific">Cryptosporangium phraense</name>
    <dbReference type="NCBI Taxonomy" id="2593070"/>
    <lineage>
        <taxon>Bacteria</taxon>
        <taxon>Bacillati</taxon>
        <taxon>Actinomycetota</taxon>
        <taxon>Actinomycetes</taxon>
        <taxon>Cryptosporangiales</taxon>
        <taxon>Cryptosporangiaceae</taxon>
        <taxon>Cryptosporangium</taxon>
    </lineage>
</organism>
<dbReference type="Proteomes" id="UP000317982">
    <property type="component" value="Unassembled WGS sequence"/>
</dbReference>